<evidence type="ECO:0000313" key="8">
    <source>
        <dbReference type="EMBL" id="SKB32969.1"/>
    </source>
</evidence>
<keyword evidence="2" id="KW-0378">Hydrolase</keyword>
<dbReference type="InterPro" id="IPR011545">
    <property type="entry name" value="DEAD/DEAH_box_helicase_dom"/>
</dbReference>
<evidence type="ECO:0000313" key="9">
    <source>
        <dbReference type="Proteomes" id="UP000189981"/>
    </source>
</evidence>
<sequence length="427" mass="48126">MLLDKLKLSKPLIKSMTEAGFLGPKEIQLKTMSRILGGQDIIAVGPEGSGKTTAYVLGVLMRLKYGFEEAPRALILVPDRERIDDVLAKFELLNRNNTIRIVPLYPDGNMEAQINEVTDGSDIVIATPDRARAVYLKLGLNLNKIIMFIVDDAAEIIKKGMQLPVAELARSIVKCQHLVFTEVVHDKLHLLIDQFMNQPALLEVSELAEKRLETIDQLLYHVPDYKTKLNLINLLMVDEEVFSKVIVFVNTRLTAEKVFKSLFKNFDKQVSVYKPLFFDHPGFDIIDDFKQSEDTRILIVADDLKESVDLSGIPFVVHLEIPAEKEVLISRIVKESGNEDKIAISFSTDIELVTVKKIEQAIGQLIPVAELPADLVIAKDVKIKKVKTKAPEDEGLSGAAFHEKKESNNKDYNYSSREKAKMKFKNR</sequence>
<accession>A0A1T5ADT2</accession>
<evidence type="ECO:0000256" key="6">
    <source>
        <dbReference type="SAM" id="MobiDB-lite"/>
    </source>
</evidence>
<dbReference type="SMART" id="SM00487">
    <property type="entry name" value="DEXDc"/>
    <property type="match status" value="1"/>
</dbReference>
<organism evidence="8 9">
    <name type="scientific">Daejeonella lutea</name>
    <dbReference type="NCBI Taxonomy" id="572036"/>
    <lineage>
        <taxon>Bacteria</taxon>
        <taxon>Pseudomonadati</taxon>
        <taxon>Bacteroidota</taxon>
        <taxon>Sphingobacteriia</taxon>
        <taxon>Sphingobacteriales</taxon>
        <taxon>Sphingobacteriaceae</taxon>
        <taxon>Daejeonella</taxon>
    </lineage>
</organism>
<dbReference type="AlphaFoldDB" id="A0A1T5ADT2"/>
<dbReference type="InterPro" id="IPR050079">
    <property type="entry name" value="DEAD_box_RNA_helicase"/>
</dbReference>
<dbReference type="PROSITE" id="PS51192">
    <property type="entry name" value="HELICASE_ATP_BIND_1"/>
    <property type="match status" value="1"/>
</dbReference>
<dbReference type="GO" id="GO:0016787">
    <property type="term" value="F:hydrolase activity"/>
    <property type="evidence" value="ECO:0007669"/>
    <property type="project" value="UniProtKB-KW"/>
</dbReference>
<dbReference type="STRING" id="572036.SAMN05661099_0597"/>
<evidence type="ECO:0000256" key="2">
    <source>
        <dbReference type="ARBA" id="ARBA00022801"/>
    </source>
</evidence>
<evidence type="ECO:0000256" key="3">
    <source>
        <dbReference type="ARBA" id="ARBA00022806"/>
    </source>
</evidence>
<dbReference type="EMBL" id="FUYR01000001">
    <property type="protein sequence ID" value="SKB32969.1"/>
    <property type="molecule type" value="Genomic_DNA"/>
</dbReference>
<dbReference type="InterPro" id="IPR001650">
    <property type="entry name" value="Helicase_C-like"/>
</dbReference>
<feature type="domain" description="Helicase ATP-binding" evidence="7">
    <location>
        <begin position="32"/>
        <end position="202"/>
    </location>
</feature>
<evidence type="ECO:0000256" key="4">
    <source>
        <dbReference type="ARBA" id="ARBA00022840"/>
    </source>
</evidence>
<evidence type="ECO:0000256" key="5">
    <source>
        <dbReference type="ARBA" id="ARBA00038437"/>
    </source>
</evidence>
<dbReference type="Proteomes" id="UP000189981">
    <property type="component" value="Unassembled WGS sequence"/>
</dbReference>
<name>A0A1T5ADT2_9SPHI</name>
<reference evidence="9" key="1">
    <citation type="submission" date="2017-02" db="EMBL/GenBank/DDBJ databases">
        <authorList>
            <person name="Varghese N."/>
            <person name="Submissions S."/>
        </authorList>
    </citation>
    <scope>NUCLEOTIDE SEQUENCE [LARGE SCALE GENOMIC DNA]</scope>
    <source>
        <strain evidence="9">DSM 22385</strain>
    </source>
</reference>
<evidence type="ECO:0000256" key="1">
    <source>
        <dbReference type="ARBA" id="ARBA00022741"/>
    </source>
</evidence>
<comment type="similarity">
    <text evidence="5">Belongs to the DEAD box helicase family.</text>
</comment>
<dbReference type="GO" id="GO:0005829">
    <property type="term" value="C:cytosol"/>
    <property type="evidence" value="ECO:0007669"/>
    <property type="project" value="TreeGrafter"/>
</dbReference>
<proteinExistence type="inferred from homology"/>
<protein>
    <submittedName>
        <fullName evidence="8">ATP-dependent RNA helicase RhlE</fullName>
    </submittedName>
</protein>
<feature type="region of interest" description="Disordered" evidence="6">
    <location>
        <begin position="389"/>
        <end position="427"/>
    </location>
</feature>
<keyword evidence="9" id="KW-1185">Reference proteome</keyword>
<dbReference type="SUPFAM" id="SSF52540">
    <property type="entry name" value="P-loop containing nucleoside triphosphate hydrolases"/>
    <property type="match status" value="2"/>
</dbReference>
<dbReference type="Gene3D" id="3.40.50.300">
    <property type="entry name" value="P-loop containing nucleotide triphosphate hydrolases"/>
    <property type="match status" value="2"/>
</dbReference>
<keyword evidence="1" id="KW-0547">Nucleotide-binding</keyword>
<gene>
    <name evidence="8" type="ORF">SAMN05661099_0597</name>
</gene>
<keyword evidence="3 8" id="KW-0347">Helicase</keyword>
<dbReference type="GO" id="GO:0003676">
    <property type="term" value="F:nucleic acid binding"/>
    <property type="evidence" value="ECO:0007669"/>
    <property type="project" value="InterPro"/>
</dbReference>
<dbReference type="Pfam" id="PF00271">
    <property type="entry name" value="Helicase_C"/>
    <property type="match status" value="1"/>
</dbReference>
<keyword evidence="4" id="KW-0067">ATP-binding</keyword>
<dbReference type="GO" id="GO:0005524">
    <property type="term" value="F:ATP binding"/>
    <property type="evidence" value="ECO:0007669"/>
    <property type="project" value="UniProtKB-KW"/>
</dbReference>
<dbReference type="PANTHER" id="PTHR47959:SF1">
    <property type="entry name" value="ATP-DEPENDENT RNA HELICASE DBPA"/>
    <property type="match status" value="1"/>
</dbReference>
<dbReference type="OrthoDB" id="9762011at2"/>
<dbReference type="InterPro" id="IPR027417">
    <property type="entry name" value="P-loop_NTPase"/>
</dbReference>
<dbReference type="InterPro" id="IPR014001">
    <property type="entry name" value="Helicase_ATP-bd"/>
</dbReference>
<dbReference type="GO" id="GO:0003724">
    <property type="term" value="F:RNA helicase activity"/>
    <property type="evidence" value="ECO:0007669"/>
    <property type="project" value="TreeGrafter"/>
</dbReference>
<dbReference type="PANTHER" id="PTHR47959">
    <property type="entry name" value="ATP-DEPENDENT RNA HELICASE RHLE-RELATED"/>
    <property type="match status" value="1"/>
</dbReference>
<evidence type="ECO:0000259" key="7">
    <source>
        <dbReference type="PROSITE" id="PS51192"/>
    </source>
</evidence>
<dbReference type="Pfam" id="PF00270">
    <property type="entry name" value="DEAD"/>
    <property type="match status" value="1"/>
</dbReference>